<comment type="caution">
    <text evidence="1">The sequence shown here is derived from an EMBL/GenBank/DDBJ whole genome shotgun (WGS) entry which is preliminary data.</text>
</comment>
<evidence type="ECO:0000313" key="1">
    <source>
        <dbReference type="EMBL" id="KAG9468739.1"/>
    </source>
</evidence>
<proteinExistence type="predicted"/>
<organism evidence="1 2">
    <name type="scientific">Eleutherodactylus coqui</name>
    <name type="common">Puerto Rican coqui</name>
    <dbReference type="NCBI Taxonomy" id="57060"/>
    <lineage>
        <taxon>Eukaryota</taxon>
        <taxon>Metazoa</taxon>
        <taxon>Chordata</taxon>
        <taxon>Craniata</taxon>
        <taxon>Vertebrata</taxon>
        <taxon>Euteleostomi</taxon>
        <taxon>Amphibia</taxon>
        <taxon>Batrachia</taxon>
        <taxon>Anura</taxon>
        <taxon>Neobatrachia</taxon>
        <taxon>Hyloidea</taxon>
        <taxon>Eleutherodactylidae</taxon>
        <taxon>Eleutherodactylinae</taxon>
        <taxon>Eleutherodactylus</taxon>
        <taxon>Eleutherodactylus</taxon>
    </lineage>
</organism>
<dbReference type="AlphaFoldDB" id="A0A8J6JYL9"/>
<keyword evidence="2" id="KW-1185">Reference proteome</keyword>
<accession>A0A8J6JYL9</accession>
<name>A0A8J6JYL9_ELECQ</name>
<dbReference type="EMBL" id="WNTK01000747">
    <property type="protein sequence ID" value="KAG9468739.1"/>
    <property type="molecule type" value="Genomic_DNA"/>
</dbReference>
<dbReference type="Proteomes" id="UP000770717">
    <property type="component" value="Unassembled WGS sequence"/>
</dbReference>
<protein>
    <submittedName>
        <fullName evidence="1">Uncharacterized protein</fullName>
    </submittedName>
</protein>
<gene>
    <name evidence="1" type="ORF">GDO78_022041</name>
</gene>
<reference evidence="1" key="1">
    <citation type="thesis" date="2020" institute="ProQuest LLC" country="789 East Eisenhower Parkway, Ann Arbor, MI, USA">
        <title>Comparative Genomics and Chromosome Evolution.</title>
        <authorList>
            <person name="Mudd A.B."/>
        </authorList>
    </citation>
    <scope>NUCLEOTIDE SEQUENCE</scope>
    <source>
        <strain evidence="1">HN-11 Male</strain>
        <tissue evidence="1">Kidney and liver</tissue>
    </source>
</reference>
<evidence type="ECO:0000313" key="2">
    <source>
        <dbReference type="Proteomes" id="UP000770717"/>
    </source>
</evidence>
<sequence length="74" mass="8636">MSSLTESDCNYHKTVCNSQDTTRDQWRKRRRAHGARDSTYSARDCKERKSVFGKWANFKKTFGQDRLLISGTES</sequence>